<evidence type="ECO:0008006" key="4">
    <source>
        <dbReference type="Google" id="ProtNLM"/>
    </source>
</evidence>
<dbReference type="EMBL" id="QTJV01000015">
    <property type="protein sequence ID" value="RFM31277.1"/>
    <property type="molecule type" value="Genomic_DNA"/>
</dbReference>
<comment type="caution">
    <text evidence="2">The sequence shown here is derived from an EMBL/GenBank/DDBJ whole genome shotgun (WGS) entry which is preliminary data.</text>
</comment>
<proteinExistence type="predicted"/>
<dbReference type="InterPro" id="IPR025962">
    <property type="entry name" value="SdpI/YhfL"/>
</dbReference>
<protein>
    <recommendedName>
        <fullName evidence="4">DUF1648 domain-containing protein</fullName>
    </recommendedName>
</protein>
<dbReference type="AlphaFoldDB" id="A0A3E1NTN8"/>
<reference evidence="2 3" key="1">
    <citation type="submission" date="2018-08" db="EMBL/GenBank/DDBJ databases">
        <title>Chitinophaga sp. K20C18050901, a novel bacterium isolated from forest soil.</title>
        <authorList>
            <person name="Wang C."/>
        </authorList>
    </citation>
    <scope>NUCLEOTIDE SEQUENCE [LARGE SCALE GENOMIC DNA]</scope>
    <source>
        <strain evidence="2 3">K20C18050901</strain>
    </source>
</reference>
<dbReference type="PANTHER" id="PTHR37810">
    <property type="entry name" value="IMMUNITY PROTEIN SDPI"/>
    <property type="match status" value="1"/>
</dbReference>
<dbReference type="GO" id="GO:0009636">
    <property type="term" value="P:response to toxic substance"/>
    <property type="evidence" value="ECO:0007669"/>
    <property type="project" value="TreeGrafter"/>
</dbReference>
<evidence type="ECO:0000256" key="1">
    <source>
        <dbReference type="SAM" id="Phobius"/>
    </source>
</evidence>
<feature type="transmembrane region" description="Helical" evidence="1">
    <location>
        <begin position="181"/>
        <end position="199"/>
    </location>
</feature>
<dbReference type="RefSeq" id="WP_116857024.1">
    <property type="nucleotide sequence ID" value="NZ_QTJV01000015.1"/>
</dbReference>
<feature type="transmembrane region" description="Helical" evidence="1">
    <location>
        <begin position="113"/>
        <end position="132"/>
    </location>
</feature>
<dbReference type="Pfam" id="PF13630">
    <property type="entry name" value="SdpI"/>
    <property type="match status" value="1"/>
</dbReference>
<evidence type="ECO:0000313" key="2">
    <source>
        <dbReference type="EMBL" id="RFM31277.1"/>
    </source>
</evidence>
<keyword evidence="3" id="KW-1185">Reference proteome</keyword>
<keyword evidence="1" id="KW-0472">Membrane</keyword>
<feature type="transmembrane region" description="Helical" evidence="1">
    <location>
        <begin position="12"/>
        <end position="30"/>
    </location>
</feature>
<name>A0A3E1NTN8_9BACT</name>
<accession>A0A3E1NTN8</accession>
<feature type="transmembrane region" description="Helical" evidence="1">
    <location>
        <begin position="83"/>
        <end position="107"/>
    </location>
</feature>
<keyword evidence="1" id="KW-1133">Transmembrane helix</keyword>
<feature type="transmembrane region" description="Helical" evidence="1">
    <location>
        <begin position="229"/>
        <end position="248"/>
    </location>
</feature>
<dbReference type="OrthoDB" id="9808690at2"/>
<keyword evidence="1" id="KW-0812">Transmembrane</keyword>
<dbReference type="Proteomes" id="UP000261174">
    <property type="component" value="Unassembled WGS sequence"/>
</dbReference>
<dbReference type="PANTHER" id="PTHR37810:SF5">
    <property type="entry name" value="IMMUNITY PROTEIN SDPI"/>
    <property type="match status" value="1"/>
</dbReference>
<evidence type="ECO:0000313" key="3">
    <source>
        <dbReference type="Proteomes" id="UP000261174"/>
    </source>
</evidence>
<feature type="transmembrane region" description="Helical" evidence="1">
    <location>
        <begin position="50"/>
        <end position="71"/>
    </location>
</feature>
<feature type="transmembrane region" description="Helical" evidence="1">
    <location>
        <begin position="152"/>
        <end position="175"/>
    </location>
</feature>
<feature type="transmembrane region" description="Helical" evidence="1">
    <location>
        <begin position="254"/>
        <end position="272"/>
    </location>
</feature>
<organism evidence="2 3">
    <name type="scientific">Chitinophaga silvisoli</name>
    <dbReference type="NCBI Taxonomy" id="2291814"/>
    <lineage>
        <taxon>Bacteria</taxon>
        <taxon>Pseudomonadati</taxon>
        <taxon>Bacteroidota</taxon>
        <taxon>Chitinophagia</taxon>
        <taxon>Chitinophagales</taxon>
        <taxon>Chitinophagaceae</taxon>
        <taxon>Chitinophaga</taxon>
    </lineage>
</organism>
<sequence>MKTNNWWKELPFVLLIALPWIVFFTLRDSLPAQVPSHYSITDHGWVIDSYMSPLAFVIMFTLMSGFIYLVMTLPALVAKAPFAWLYYFKLALIIFFDIMVISTLTGIDMGTDTFSNLTMFALCLTINGFVYWSFKAGKKLGKQPISEKYYNIIWAGTHFITSLPLVLGIFASQHWVSERTIPQAVFLFIAVISNLTHNVKPNHFIGIRTPWTLADEDVWRKTHRVCSKWFFAGGLTGFVLSMVAPISWVHRLLYIIPLSCTAYAMIYSYWLYKKRVSV</sequence>
<gene>
    <name evidence="2" type="ORF">DXN04_29565</name>
</gene>